<keyword evidence="3" id="KW-1185">Reference proteome</keyword>
<feature type="transmembrane region" description="Helical" evidence="1">
    <location>
        <begin position="48"/>
        <end position="69"/>
    </location>
</feature>
<gene>
    <name evidence="2" type="ORF">BJ960_002630</name>
</gene>
<evidence type="ECO:0000256" key="1">
    <source>
        <dbReference type="SAM" id="Phobius"/>
    </source>
</evidence>
<accession>A0A852R4X3</accession>
<dbReference type="RefSeq" id="WP_185987628.1">
    <property type="nucleotide sequence ID" value="NZ_BAAALZ010000001.1"/>
</dbReference>
<reference evidence="2 3" key="1">
    <citation type="submission" date="2020-07" db="EMBL/GenBank/DDBJ databases">
        <title>Sequencing the genomes of 1000 actinobacteria strains.</title>
        <authorList>
            <person name="Klenk H.-P."/>
        </authorList>
    </citation>
    <scope>NUCLEOTIDE SEQUENCE [LARGE SCALE GENOMIC DNA]</scope>
    <source>
        <strain evidence="2 3">DSM 17380</strain>
    </source>
</reference>
<feature type="transmembrane region" description="Helical" evidence="1">
    <location>
        <begin position="76"/>
        <end position="97"/>
    </location>
</feature>
<dbReference type="EMBL" id="JACCBD010000001">
    <property type="protein sequence ID" value="NYD27827.1"/>
    <property type="molecule type" value="Genomic_DNA"/>
</dbReference>
<evidence type="ECO:0008006" key="4">
    <source>
        <dbReference type="Google" id="ProtNLM"/>
    </source>
</evidence>
<dbReference type="AlphaFoldDB" id="A0A852R4X3"/>
<keyword evidence="1" id="KW-0472">Membrane</keyword>
<keyword evidence="1" id="KW-1133">Transmembrane helix</keyword>
<protein>
    <recommendedName>
        <fullName evidence="4">DUF2637 domain-containing protein</fullName>
    </recommendedName>
</protein>
<sequence length="262" mass="27582">MKNKPTRNWHLVLTLGIPLTIVGASAMAISYATLIDVARVNGLPLPELFPVLIDVGTVATMIAAAQFRLRGIDGRWLAYVAFIALSAVSIVANASHAWRAADMTVTTPWAAAILAATPPAALLAITHLVMMLIPDEKERAKLQAVREKQAEAEARHRQSIQQPASVPAAAPVTPAAAVAAVSAPAAPLRLVEQDKPAAADQAEVREKVLAHIAEHGERPTGAIVGDWLGKSYKTGQRFLQKLEESGELNAAPVSAGVSGIMA</sequence>
<comment type="caution">
    <text evidence="2">The sequence shown here is derived from an EMBL/GenBank/DDBJ whole genome shotgun (WGS) entry which is preliminary data.</text>
</comment>
<keyword evidence="1" id="KW-0812">Transmembrane</keyword>
<feature type="transmembrane region" description="Helical" evidence="1">
    <location>
        <begin position="109"/>
        <end position="133"/>
    </location>
</feature>
<evidence type="ECO:0000313" key="3">
    <source>
        <dbReference type="Proteomes" id="UP000586095"/>
    </source>
</evidence>
<proteinExistence type="predicted"/>
<dbReference type="Proteomes" id="UP000586095">
    <property type="component" value="Unassembled WGS sequence"/>
</dbReference>
<evidence type="ECO:0000313" key="2">
    <source>
        <dbReference type="EMBL" id="NYD27827.1"/>
    </source>
</evidence>
<name>A0A852R4X3_9MICO</name>
<organism evidence="2 3">
    <name type="scientific">Leucobacter aridicollis</name>
    <dbReference type="NCBI Taxonomy" id="283878"/>
    <lineage>
        <taxon>Bacteria</taxon>
        <taxon>Bacillati</taxon>
        <taxon>Actinomycetota</taxon>
        <taxon>Actinomycetes</taxon>
        <taxon>Micrococcales</taxon>
        <taxon>Microbacteriaceae</taxon>
        <taxon>Leucobacter</taxon>
    </lineage>
</organism>